<dbReference type="SMART" id="SM00271">
    <property type="entry name" value="DnaJ"/>
    <property type="match status" value="1"/>
</dbReference>
<evidence type="ECO:0000256" key="4">
    <source>
        <dbReference type="ARBA" id="ARBA00022989"/>
    </source>
</evidence>
<dbReference type="GO" id="GO:0030544">
    <property type="term" value="F:Hsp70 protein binding"/>
    <property type="evidence" value="ECO:0007669"/>
    <property type="project" value="TreeGrafter"/>
</dbReference>
<evidence type="ECO:0000256" key="3">
    <source>
        <dbReference type="ARBA" id="ARBA00022824"/>
    </source>
</evidence>
<dbReference type="InterPro" id="IPR051100">
    <property type="entry name" value="DnaJ_subfamily_B/C"/>
</dbReference>
<evidence type="ECO:0000256" key="6">
    <source>
        <dbReference type="SAM" id="MobiDB-lite"/>
    </source>
</evidence>
<dbReference type="GO" id="GO:0071218">
    <property type="term" value="P:cellular response to misfolded protein"/>
    <property type="evidence" value="ECO:0007669"/>
    <property type="project" value="TreeGrafter"/>
</dbReference>
<evidence type="ECO:0000313" key="9">
    <source>
        <dbReference type="Proteomes" id="UP001056012"/>
    </source>
</evidence>
<feature type="region of interest" description="Disordered" evidence="6">
    <location>
        <begin position="1"/>
        <end position="21"/>
    </location>
</feature>
<dbReference type="PROSITE" id="PS00636">
    <property type="entry name" value="DNAJ_1"/>
    <property type="match status" value="1"/>
</dbReference>
<keyword evidence="4" id="KW-1133">Transmembrane helix</keyword>
<dbReference type="CDD" id="cd06257">
    <property type="entry name" value="DnaJ"/>
    <property type="match status" value="1"/>
</dbReference>
<dbReference type="AlphaFoldDB" id="A0A9Q8Z7J4"/>
<dbReference type="InterPro" id="IPR001623">
    <property type="entry name" value="DnaJ_domain"/>
</dbReference>
<keyword evidence="9" id="KW-1185">Reference proteome</keyword>
<organism evidence="8 9">
    <name type="scientific">Curvularia clavata</name>
    <dbReference type="NCBI Taxonomy" id="95742"/>
    <lineage>
        <taxon>Eukaryota</taxon>
        <taxon>Fungi</taxon>
        <taxon>Dikarya</taxon>
        <taxon>Ascomycota</taxon>
        <taxon>Pezizomycotina</taxon>
        <taxon>Dothideomycetes</taxon>
        <taxon>Pleosporomycetidae</taxon>
        <taxon>Pleosporales</taxon>
        <taxon>Pleosporineae</taxon>
        <taxon>Pleosporaceae</taxon>
        <taxon>Curvularia</taxon>
    </lineage>
</organism>
<dbReference type="PRINTS" id="PR00625">
    <property type="entry name" value="JDOMAIN"/>
</dbReference>
<dbReference type="Proteomes" id="UP001056012">
    <property type="component" value="Chromosome 3"/>
</dbReference>
<name>A0A9Q8Z7J4_CURCL</name>
<dbReference type="InterPro" id="IPR036869">
    <property type="entry name" value="J_dom_sf"/>
</dbReference>
<gene>
    <name evidence="8" type="ORF">yc1106_03914</name>
</gene>
<keyword evidence="5" id="KW-0472">Membrane</keyword>
<dbReference type="Pfam" id="PF00226">
    <property type="entry name" value="DnaJ"/>
    <property type="match status" value="1"/>
</dbReference>
<dbReference type="PANTHER" id="PTHR43908:SF3">
    <property type="entry name" value="AT29763P-RELATED"/>
    <property type="match status" value="1"/>
</dbReference>
<evidence type="ECO:0000256" key="5">
    <source>
        <dbReference type="ARBA" id="ARBA00023136"/>
    </source>
</evidence>
<keyword evidence="2" id="KW-0812">Transmembrane</keyword>
<dbReference type="SUPFAM" id="SSF46565">
    <property type="entry name" value="Chaperone J-domain"/>
    <property type="match status" value="1"/>
</dbReference>
<dbReference type="InterPro" id="IPR018253">
    <property type="entry name" value="DnaJ_domain_CS"/>
</dbReference>
<evidence type="ECO:0000256" key="2">
    <source>
        <dbReference type="ARBA" id="ARBA00022692"/>
    </source>
</evidence>
<feature type="compositionally biased region" description="Basic and acidic residues" evidence="6">
    <location>
        <begin position="10"/>
        <end position="19"/>
    </location>
</feature>
<dbReference type="OrthoDB" id="1507364at2759"/>
<evidence type="ECO:0000256" key="1">
    <source>
        <dbReference type="ARBA" id="ARBA00004389"/>
    </source>
</evidence>
<protein>
    <recommendedName>
        <fullName evidence="7">J domain-containing protein</fullName>
    </recommendedName>
</protein>
<dbReference type="PANTHER" id="PTHR43908">
    <property type="entry name" value="AT29763P-RELATED"/>
    <property type="match status" value="1"/>
</dbReference>
<dbReference type="Pfam" id="PF09320">
    <property type="entry name" value="DUF1977"/>
    <property type="match status" value="1"/>
</dbReference>
<proteinExistence type="predicted"/>
<comment type="subcellular location">
    <subcellularLocation>
        <location evidence="1">Endoplasmic reticulum membrane</location>
        <topology evidence="1">Single-pass membrane protein</topology>
    </subcellularLocation>
</comment>
<dbReference type="Gene3D" id="1.10.287.110">
    <property type="entry name" value="DnaJ domain"/>
    <property type="match status" value="1"/>
</dbReference>
<dbReference type="GO" id="GO:0005789">
    <property type="term" value="C:endoplasmic reticulum membrane"/>
    <property type="evidence" value="ECO:0007669"/>
    <property type="project" value="UniProtKB-SubCell"/>
</dbReference>
<dbReference type="InterPro" id="IPR015399">
    <property type="entry name" value="DUF1977_DnaJ-like"/>
</dbReference>
<dbReference type="EMBL" id="CP089276">
    <property type="protein sequence ID" value="USP76640.1"/>
    <property type="molecule type" value="Genomic_DNA"/>
</dbReference>
<sequence>MSGTTSGSDAKSREHHDGSAGRAFTVEQKAAVIRIKQCAPTAYYKILGLEEVRATCTDSDIKKAYRKLSLLTHPDKNGYSGADEAFKLVSKAFQVLSDPDKKKKYDQFGLDPDARFDPRAAAGASGGGGPSPFGNGFARRGPPGFGEEEMTPEELFRQFFGGAFGGPFGGMDTGPGFVFNLGGGPGIRVHQFGGARPRRRPGTATPPGSEGQQNLSSAFANLLPLLFLFVLPLLSSLFSSSSTSAGPNLVFEVPRSPNTMKRVSSRIRIDYYVNPKDVHDYTPKKWRKLDEVAEQQYVHITNTRCQLEKNKQRQAMEDAQGWFSVDTEAMNKARKMELPNCNKLKKLGLDVYGA</sequence>
<feature type="region of interest" description="Disordered" evidence="6">
    <location>
        <begin position="116"/>
        <end position="149"/>
    </location>
</feature>
<feature type="region of interest" description="Disordered" evidence="6">
    <location>
        <begin position="193"/>
        <end position="213"/>
    </location>
</feature>
<evidence type="ECO:0000259" key="7">
    <source>
        <dbReference type="PROSITE" id="PS50076"/>
    </source>
</evidence>
<feature type="domain" description="J" evidence="7">
    <location>
        <begin position="42"/>
        <end position="109"/>
    </location>
</feature>
<dbReference type="FunFam" id="1.10.287.110:FF:000069">
    <property type="entry name" value="ER associated DnaJ chaperone"/>
    <property type="match status" value="1"/>
</dbReference>
<dbReference type="VEuPathDB" id="FungiDB:yc1106_03914"/>
<accession>A0A9Q8Z7J4</accession>
<evidence type="ECO:0000313" key="8">
    <source>
        <dbReference type="EMBL" id="USP76640.1"/>
    </source>
</evidence>
<dbReference type="PROSITE" id="PS50076">
    <property type="entry name" value="DNAJ_2"/>
    <property type="match status" value="1"/>
</dbReference>
<feature type="compositionally biased region" description="Low complexity" evidence="6">
    <location>
        <begin position="202"/>
        <end position="213"/>
    </location>
</feature>
<keyword evidence="3" id="KW-0256">Endoplasmic reticulum</keyword>
<reference evidence="8" key="1">
    <citation type="submission" date="2021-12" db="EMBL/GenBank/DDBJ databases">
        <title>Curvularia clavata genome.</title>
        <authorList>
            <person name="Cao Y."/>
        </authorList>
    </citation>
    <scope>NUCLEOTIDE SEQUENCE</scope>
    <source>
        <strain evidence="8">Yc1106</strain>
    </source>
</reference>